<dbReference type="GO" id="GO:0007018">
    <property type="term" value="P:microtubule-based movement"/>
    <property type="evidence" value="ECO:0007669"/>
    <property type="project" value="InterPro"/>
</dbReference>
<evidence type="ECO:0000256" key="8">
    <source>
        <dbReference type="SAM" id="Coils"/>
    </source>
</evidence>
<comment type="caution">
    <text evidence="10">The sequence shown here is derived from an EMBL/GenBank/DDBJ whole genome shotgun (WGS) entry which is preliminary data.</text>
</comment>
<feature type="coiled-coil region" evidence="8">
    <location>
        <begin position="500"/>
        <end position="761"/>
    </location>
</feature>
<dbReference type="Gene3D" id="3.40.850.10">
    <property type="entry name" value="Kinesin motor domain"/>
    <property type="match status" value="1"/>
</dbReference>
<feature type="domain" description="Kinesin motor" evidence="9">
    <location>
        <begin position="5"/>
        <end position="316"/>
    </location>
</feature>
<dbReference type="GO" id="GO:0000278">
    <property type="term" value="P:mitotic cell cycle"/>
    <property type="evidence" value="ECO:0007669"/>
    <property type="project" value="TreeGrafter"/>
</dbReference>
<keyword evidence="3 7" id="KW-0067">ATP-binding</keyword>
<keyword evidence="4 8" id="KW-0175">Coiled coil</keyword>
<feature type="coiled-coil region" evidence="8">
    <location>
        <begin position="978"/>
        <end position="1047"/>
    </location>
</feature>
<dbReference type="SMART" id="SM00129">
    <property type="entry name" value="KISc"/>
    <property type="match status" value="1"/>
</dbReference>
<feature type="coiled-coil region" evidence="8">
    <location>
        <begin position="1206"/>
        <end position="1336"/>
    </location>
</feature>
<keyword evidence="6" id="KW-0206">Cytoskeleton</keyword>
<protein>
    <recommendedName>
        <fullName evidence="9">Kinesin motor domain-containing protein</fullName>
    </recommendedName>
</protein>
<feature type="coiled-coil region" evidence="8">
    <location>
        <begin position="2037"/>
        <end position="2120"/>
    </location>
</feature>
<evidence type="ECO:0000313" key="11">
    <source>
        <dbReference type="Proteomes" id="UP001431783"/>
    </source>
</evidence>
<keyword evidence="11" id="KW-1185">Reference proteome</keyword>
<dbReference type="GO" id="GO:0005524">
    <property type="term" value="F:ATP binding"/>
    <property type="evidence" value="ECO:0007669"/>
    <property type="project" value="UniProtKB-UniRule"/>
</dbReference>
<accession>A0AAW1VDG8</accession>
<dbReference type="EMBL" id="JARQZJ010000125">
    <property type="protein sequence ID" value="KAK9890416.1"/>
    <property type="molecule type" value="Genomic_DNA"/>
</dbReference>
<reference evidence="10 11" key="1">
    <citation type="submission" date="2023-03" db="EMBL/GenBank/DDBJ databases">
        <title>Genome insight into feeding habits of ladybird beetles.</title>
        <authorList>
            <person name="Li H.-S."/>
            <person name="Huang Y.-H."/>
            <person name="Pang H."/>
        </authorList>
    </citation>
    <scope>NUCLEOTIDE SEQUENCE [LARGE SCALE GENOMIC DNA]</scope>
    <source>
        <strain evidence="10">SYSU_2023b</strain>
        <tissue evidence="10">Whole body</tissue>
    </source>
</reference>
<dbReference type="Proteomes" id="UP001431783">
    <property type="component" value="Unassembled WGS sequence"/>
</dbReference>
<evidence type="ECO:0000313" key="10">
    <source>
        <dbReference type="EMBL" id="KAK9890416.1"/>
    </source>
</evidence>
<comment type="similarity">
    <text evidence="7">Belongs to the TRAFAC class myosin-kinesin ATPase superfamily. Kinesin family.</text>
</comment>
<dbReference type="PROSITE" id="PS00411">
    <property type="entry name" value="KINESIN_MOTOR_1"/>
    <property type="match status" value="1"/>
</dbReference>
<dbReference type="InterPro" id="IPR027417">
    <property type="entry name" value="P-loop_NTPase"/>
</dbReference>
<evidence type="ECO:0000256" key="2">
    <source>
        <dbReference type="ARBA" id="ARBA00022741"/>
    </source>
</evidence>
<evidence type="ECO:0000256" key="4">
    <source>
        <dbReference type="ARBA" id="ARBA00023054"/>
    </source>
</evidence>
<name>A0AAW1VDG8_9CUCU</name>
<dbReference type="InterPro" id="IPR027640">
    <property type="entry name" value="Kinesin-like_fam"/>
</dbReference>
<dbReference type="InterPro" id="IPR001752">
    <property type="entry name" value="Kinesin_motor_dom"/>
</dbReference>
<proteinExistence type="inferred from homology"/>
<keyword evidence="5 7" id="KW-0505">Motor protein</keyword>
<dbReference type="GO" id="GO:0005874">
    <property type="term" value="C:microtubule"/>
    <property type="evidence" value="ECO:0007669"/>
    <property type="project" value="TreeGrafter"/>
</dbReference>
<keyword evidence="2 7" id="KW-0547">Nucleotide-binding</keyword>
<feature type="binding site" evidence="7">
    <location>
        <begin position="80"/>
        <end position="87"/>
    </location>
    <ligand>
        <name>ATP</name>
        <dbReference type="ChEBI" id="CHEBI:30616"/>
    </ligand>
</feature>
<dbReference type="PANTHER" id="PTHR47968">
    <property type="entry name" value="CENTROMERE PROTEIN E"/>
    <property type="match status" value="1"/>
</dbReference>
<feature type="coiled-coil region" evidence="8">
    <location>
        <begin position="1365"/>
        <end position="2012"/>
    </location>
</feature>
<feature type="coiled-coil region" evidence="8">
    <location>
        <begin position="2362"/>
        <end position="2434"/>
    </location>
</feature>
<evidence type="ECO:0000256" key="6">
    <source>
        <dbReference type="ARBA" id="ARBA00023212"/>
    </source>
</evidence>
<dbReference type="Pfam" id="PF00225">
    <property type="entry name" value="Kinesin"/>
    <property type="match status" value="1"/>
</dbReference>
<feature type="coiled-coil region" evidence="8">
    <location>
        <begin position="339"/>
        <end position="366"/>
    </location>
</feature>
<dbReference type="PRINTS" id="PR00380">
    <property type="entry name" value="KINESINHEAVY"/>
</dbReference>
<dbReference type="GO" id="GO:0003777">
    <property type="term" value="F:microtubule motor activity"/>
    <property type="evidence" value="ECO:0007669"/>
    <property type="project" value="InterPro"/>
</dbReference>
<sequence>MPSETIKVVVRAKPLLTTSKSVPWTIEENNIYEGNALNEYFTFDKVFDVDQKNVDIYETIISPMVHSAIEGINLTIFAYGATSSGKTYTMNGTPNDPGVIPRIIEEIFYEIQMCSTRKFLVRVSYVEIYREIINDLLDRNNKDLKIREDINNFINYNPTEKIITSSTECLNIMKMGNSNRTTGETLMNASSSRSHSIFRIIIESTPTSGSEHDPVQVSQVNLIDLAGSERVSQTGATGERFKEGAHINKSLTVLGLVIRQLVEKKDYISYRDSKLTRILSNSLGGNAETVIICNINLLSLEDTQSTLLFAQRAKAVKVKPKVTEIMNDLSMTKKYAKECAELKILLDKELEKNKQLEQQSIMSNREISDLTSRIQSMQEVFVKKEPVKKPPKRRHTFCSIRKLSAISEERESASTFRNSGFTEELSDVHNSDEFENSLGVEPENFTDAKQDTPVKVLRERIKILGNEYDELLEFTRLEETTKCSVEEDMAQKITMLSMANSDLRSSLEYAEKQIQKLLLENEKAKQSVNDYDYLVESQKKRYEKRVNELLDQINECNSDKTVPVQTPQIDTFEYEEMIDTIASLKKQNEKLQELVDTANSYNANSKYLEDKNKQLLEENRSLELANSESQNKLSFLQSENVKFNHTINALTLQVSQLKIRNQSLLTKYSGLENQNNLLSNNVNTISSLEKQISELKEQTCTLRSDLMQAKSELNESLDKLLEVTQDLDAEERKSSELQKQLQIEKRLRKEAEIKLDRFEHSTHGVRRFSSDSLIDQKCKSLDSSVLHMLRKLRVILTRPHISDTSVDTISMSHESALSNLSEIPLQNERASSDTSLSDSAENYLSVDLEKLKSFSSCHLEDSANDEEFINYCKSMCNEDFIQSGDENVTKTSKSLNEPNKADEALLIEIDLLKSEIYTVKLENQSNKTTIDELQKKLDDYNYSNLSDSEKIEKTENNSCIPNGLESLRMERINNLVLIEKLERDKEIEQLKYKQLQEIHSRTCSELDEKIKEIQVLSKEQDNLSRTIENLNSRLEVQQIRISNQNQLKRQKILEDNDQQINEKLPSMLEVENYQEVIQQLKSEVCILKNTINDLNIDNSEKDDQVLGLRALMRKELENNENLKILFEKEQDISSQARLKLESYQEFIKKLKSEKLDCENSQSEIDILNEANKDLIILNSEKENRLHELYTDFWKNIESSDILNVVFEKEQDNSTEARLEVENYEKRIQQLIEQQQFNNLQSPIGTLKKTNNDLNALNAEKNNQLLELHAELRKKVESTENFKHLLEKEQNNCKQALLQLENNQKLIKQFESEKQQIDNLQTEIDILKKTNIDLNSLYSERDNQLLNLRVELKKNVESKENFKILFEKEQNNYKQARFEIENYEKLIKQFNSEKQQIEDNFQSEVDIMKKINNDLNALNSEKENQLLELRAELKKFVESKENFKVLFEKEQNNYKQARLEIENHEKVIKQLNSEKQQIDDNFQSELDIMKKINNDLNALNSEKENQLFELRAELNKSVESKENFKVLFEKEQNNYKQARLEIENYEKLIKQLNSEKQQIDDNFQSELDIMKKINNDLNALNSEKENQLVELRAELKKSVESKENFKVLFEKEQNNYKQARLEIENYEKLIKQLNSEKQQIDDNFQPEVDIMKKINNDLNALNSEKENQLLELRAELKKFVESKENFKVLFEKEQNNYKQARLEIENYEKVIKQLNSEKQQIDDNFQSELDIMKKINNDLNALNSEKENQLLELRAELNESVESKENFKVLFEKEQNNYKQARLEIENYEKLIKQLNLEKQQIDDNFQSELDIMKKINNDLNALNSEKENQLVELRAELKKSVESKENFKVLFEKEQNNYKQARLEIENYEKLIKQLNLEKQQIDDNFQSELDIMKKINNDLNDLNSEKENQLVELRAELKKSVESKENFKVLFEKEQNNYKQARLEIENYEKLIKQLDSEKQQIEDNFQSKVDIMKKINNDLNALNSEKENQLVELRAELKEIVKSKENYKMLFEKERDDCGQIKLKVENCHKLILRLKSEKRECSILQSEIDNLKKINDDLNNLNSEKDRQLRELRVEKRENIDNKENFRVLFENERENCKRAKREVENCHNLIQTLNTEKKLLETLKDTNCKLLSQVDCLNLKNRDLIAEIEVKNHQIVTLNSERDRSLKSIEDFQKEQIKLKLEKDTLLQRLNNLEKNNVGVADSTRNNQESIINKVYSEFSKLKEILPKDESKNSHLREMLLYNRKCWNDNSKLHDIKLLIDKVNALVEERNLLKHQNDVGYEQLKQVHEIMKREVEAEKRHNNLLITKLENECRKLRDKNDTYKSEVEELRTSLTIMQTKQLNYRKQTENLSFENQNLVEKVKEMKNLQLNYKKIEQNLQYLVNENKTLTAKLCTKNKDIMNYETNQGKLEDIETENRKLTFKINQSENRQLIECNAFPVEGRSKAINPGVLVNSNQNDEFVERKVFEILKTKFEQLKKIHQSCNQQDSEIEYMIMCRKENKWKQQRTETHDSRRSIDLKTLCSESVVDTCNSCEDMSNQLQKTKSEISQLRKYIDSMSTSEFEVLKGKYETLKKLCRMRNDEISNLKQSLSQKK</sequence>
<dbReference type="InterPro" id="IPR019821">
    <property type="entry name" value="Kinesin_motor_CS"/>
</dbReference>
<organism evidence="10 11">
    <name type="scientific">Henosepilachna vigintioctopunctata</name>
    <dbReference type="NCBI Taxonomy" id="420089"/>
    <lineage>
        <taxon>Eukaryota</taxon>
        <taxon>Metazoa</taxon>
        <taxon>Ecdysozoa</taxon>
        <taxon>Arthropoda</taxon>
        <taxon>Hexapoda</taxon>
        <taxon>Insecta</taxon>
        <taxon>Pterygota</taxon>
        <taxon>Neoptera</taxon>
        <taxon>Endopterygota</taxon>
        <taxon>Coleoptera</taxon>
        <taxon>Polyphaga</taxon>
        <taxon>Cucujiformia</taxon>
        <taxon>Coccinelloidea</taxon>
        <taxon>Coccinellidae</taxon>
        <taxon>Epilachninae</taxon>
        <taxon>Epilachnini</taxon>
        <taxon>Henosepilachna</taxon>
    </lineage>
</organism>
<feature type="coiled-coil region" evidence="8">
    <location>
        <begin position="2285"/>
        <end position="2337"/>
    </location>
</feature>
<evidence type="ECO:0000259" key="9">
    <source>
        <dbReference type="PROSITE" id="PS50067"/>
    </source>
</evidence>
<gene>
    <name evidence="10" type="ORF">WA026_010506</name>
</gene>
<evidence type="ECO:0000256" key="3">
    <source>
        <dbReference type="ARBA" id="ARBA00022840"/>
    </source>
</evidence>
<dbReference type="GO" id="GO:0008017">
    <property type="term" value="F:microtubule binding"/>
    <property type="evidence" value="ECO:0007669"/>
    <property type="project" value="InterPro"/>
</dbReference>
<evidence type="ECO:0000256" key="1">
    <source>
        <dbReference type="ARBA" id="ARBA00004245"/>
    </source>
</evidence>
<dbReference type="PANTHER" id="PTHR47968:SF75">
    <property type="entry name" value="CENTROMERE-ASSOCIATED PROTEIN E"/>
    <property type="match status" value="1"/>
</dbReference>
<dbReference type="SUPFAM" id="SSF52540">
    <property type="entry name" value="P-loop containing nucleoside triphosphate hydrolases"/>
    <property type="match status" value="1"/>
</dbReference>
<evidence type="ECO:0000256" key="7">
    <source>
        <dbReference type="PROSITE-ProRule" id="PRU00283"/>
    </source>
</evidence>
<dbReference type="InterPro" id="IPR036961">
    <property type="entry name" value="Kinesin_motor_dom_sf"/>
</dbReference>
<feature type="coiled-coil region" evidence="8">
    <location>
        <begin position="2173"/>
        <end position="2200"/>
    </location>
</feature>
<dbReference type="PROSITE" id="PS50067">
    <property type="entry name" value="KINESIN_MOTOR_2"/>
    <property type="match status" value="1"/>
</dbReference>
<evidence type="ECO:0000256" key="5">
    <source>
        <dbReference type="ARBA" id="ARBA00023175"/>
    </source>
</evidence>
<keyword evidence="6" id="KW-0963">Cytoplasm</keyword>
<comment type="subcellular location">
    <subcellularLocation>
        <location evidence="1">Cytoplasm</location>
        <location evidence="1">Cytoskeleton</location>
    </subcellularLocation>
</comment>